<gene>
    <name evidence="3" type="ORF">EA58_15315</name>
</gene>
<comment type="caution">
    <text evidence="3">The sequence shown here is derived from an EMBL/GenBank/DDBJ whole genome shotgun (WGS) entry which is preliminary data.</text>
</comment>
<feature type="compositionally biased region" description="Acidic residues" evidence="1">
    <location>
        <begin position="283"/>
        <end position="293"/>
    </location>
</feature>
<dbReference type="GO" id="GO:0016810">
    <property type="term" value="F:hydrolase activity, acting on carbon-nitrogen (but not peptide) bonds"/>
    <property type="evidence" value="ECO:0007669"/>
    <property type="project" value="InterPro"/>
</dbReference>
<evidence type="ECO:0000256" key="1">
    <source>
        <dbReference type="SAM" id="MobiDB-lite"/>
    </source>
</evidence>
<dbReference type="AlphaFoldDB" id="A0A066RKB1"/>
<feature type="domain" description="NodB homology" evidence="2">
    <location>
        <begin position="24"/>
        <end position="305"/>
    </location>
</feature>
<dbReference type="STRING" id="1654360.EA58_15315"/>
<dbReference type="OrthoDB" id="9784220at2"/>
<dbReference type="Pfam" id="PF11959">
    <property type="entry name" value="DUF3473"/>
    <property type="match status" value="1"/>
</dbReference>
<protein>
    <submittedName>
        <fullName evidence="3">Polysaccharide deacetylase</fullName>
    </submittedName>
</protein>
<dbReference type="PANTHER" id="PTHR47561">
    <property type="entry name" value="POLYSACCHARIDE DEACETYLASE FAMILY PROTEIN (AFU_ORTHOLOGUE AFUA_6G05030)"/>
    <property type="match status" value="1"/>
</dbReference>
<dbReference type="EMBL" id="JMIB01000028">
    <property type="protein sequence ID" value="KDM90754.1"/>
    <property type="molecule type" value="Genomic_DNA"/>
</dbReference>
<dbReference type="CDD" id="cd10941">
    <property type="entry name" value="CE4_PuuE_HpPgdA_like_2"/>
    <property type="match status" value="1"/>
</dbReference>
<dbReference type="Proteomes" id="UP000027192">
    <property type="component" value="Unassembled WGS sequence"/>
</dbReference>
<keyword evidence="4" id="KW-1185">Reference proteome</keyword>
<organism evidence="3 4">
    <name type="scientific">Photobacterium galatheae</name>
    <dbReference type="NCBI Taxonomy" id="1654360"/>
    <lineage>
        <taxon>Bacteria</taxon>
        <taxon>Pseudomonadati</taxon>
        <taxon>Pseudomonadota</taxon>
        <taxon>Gammaproteobacteria</taxon>
        <taxon>Vibrionales</taxon>
        <taxon>Vibrionaceae</taxon>
        <taxon>Photobacterium</taxon>
    </lineage>
</organism>
<dbReference type="InterPro" id="IPR022560">
    <property type="entry name" value="DUF3473"/>
</dbReference>
<evidence type="ECO:0000313" key="3">
    <source>
        <dbReference type="EMBL" id="KDM90754.1"/>
    </source>
</evidence>
<dbReference type="NCBIfam" id="TIGR03006">
    <property type="entry name" value="pepcterm_polyde"/>
    <property type="match status" value="1"/>
</dbReference>
<dbReference type="Pfam" id="PF01522">
    <property type="entry name" value="Polysacc_deac_1"/>
    <property type="match status" value="1"/>
</dbReference>
<dbReference type="InterPro" id="IPR014344">
    <property type="entry name" value="XrtA_polysacc_deacetyl"/>
</dbReference>
<evidence type="ECO:0000313" key="4">
    <source>
        <dbReference type="Proteomes" id="UP000027192"/>
    </source>
</evidence>
<dbReference type="PROSITE" id="PS51677">
    <property type="entry name" value="NODB"/>
    <property type="match status" value="1"/>
</dbReference>
<dbReference type="GO" id="GO:0005975">
    <property type="term" value="P:carbohydrate metabolic process"/>
    <property type="evidence" value="ECO:0007669"/>
    <property type="project" value="InterPro"/>
</dbReference>
<dbReference type="InterPro" id="IPR045235">
    <property type="entry name" value="PuuE_HpPgdA-like"/>
</dbReference>
<sequence length="305" mass="35335">MNFPTKLNAMTVDVEDYFHVSAFSSVIRREDWGKSYPLRVDYSTRQVLDIFAQHNVKATFFVLGWVANACPSLIRTIAAQGHELACHGYAHVKANQQTRNAFFQDVSRGKHLIEDISGKYVHGYRAPSFSIGPSNLWAFDILQALGFTFSSSTYPVRHDHYGCPDWPRFIHLRKEGLVEIPIPTFQALGTNIPIGGGGYFRLYPYAFSKRLIRRFTERYDQPFCFYFHPWEIDTGQPRISQAPFKSRFRHYLNLEHMAARLHSLLEDFQWSTMSQAYQLNEYDYETGPDDSQTDPERLHTLGSVR</sequence>
<proteinExistence type="predicted"/>
<dbReference type="Gene3D" id="3.20.20.370">
    <property type="entry name" value="Glycoside hydrolase/deacetylase"/>
    <property type="match status" value="1"/>
</dbReference>
<name>A0A066RKB1_9GAMM</name>
<dbReference type="PANTHER" id="PTHR47561:SF1">
    <property type="entry name" value="POLYSACCHARIDE DEACETYLASE FAMILY PROTEIN (AFU_ORTHOLOGUE AFUA_6G05030)"/>
    <property type="match status" value="1"/>
</dbReference>
<feature type="region of interest" description="Disordered" evidence="1">
    <location>
        <begin position="283"/>
        <end position="305"/>
    </location>
</feature>
<dbReference type="InterPro" id="IPR002509">
    <property type="entry name" value="NODB_dom"/>
</dbReference>
<reference evidence="3 4" key="1">
    <citation type="submission" date="2014-04" db="EMBL/GenBank/DDBJ databases">
        <title>Draft genome sequence of Photobacterium halotolerans S2753: a solonamide, ngercheumicin and holomycin producer.</title>
        <authorList>
            <person name="Machado H.R."/>
            <person name="Gram L."/>
        </authorList>
    </citation>
    <scope>NUCLEOTIDE SEQUENCE [LARGE SCALE GENOMIC DNA]</scope>
    <source>
        <strain evidence="3 4">S2753</strain>
    </source>
</reference>
<accession>A0A066RKB1</accession>
<evidence type="ECO:0000259" key="2">
    <source>
        <dbReference type="PROSITE" id="PS51677"/>
    </source>
</evidence>
<dbReference type="SUPFAM" id="SSF88713">
    <property type="entry name" value="Glycoside hydrolase/deacetylase"/>
    <property type="match status" value="1"/>
</dbReference>
<dbReference type="InterPro" id="IPR011330">
    <property type="entry name" value="Glyco_hydro/deAcase_b/a-brl"/>
</dbReference>